<dbReference type="GO" id="GO:0016787">
    <property type="term" value="F:hydrolase activity"/>
    <property type="evidence" value="ECO:0007669"/>
    <property type="project" value="UniProtKB-KW"/>
</dbReference>
<evidence type="ECO:0000313" key="3">
    <source>
        <dbReference type="Proteomes" id="UP000050509"/>
    </source>
</evidence>
<sequence length="87" mass="10302">FPWRGWGLLPGIRTPTLIIGGQFDFLVPPSVLQRTRAELPNARFELIRYARHLPHLERPDAVKRHIEGFIERRRSWRGEQEDMEEGE</sequence>
<feature type="non-terminal residue" evidence="2">
    <location>
        <position position="1"/>
    </location>
</feature>
<evidence type="ECO:0000313" key="2">
    <source>
        <dbReference type="EMBL" id="KPV50850.1"/>
    </source>
</evidence>
<reference evidence="2 3" key="1">
    <citation type="submission" date="2015-09" db="EMBL/GenBank/DDBJ databases">
        <title>Draft genome sequence of Kouleothrix aurantiaca JCM 19913.</title>
        <authorList>
            <person name="Hemp J."/>
        </authorList>
    </citation>
    <scope>NUCLEOTIDE SEQUENCE [LARGE SCALE GENOMIC DNA]</scope>
    <source>
        <strain evidence="2 3">COM-B</strain>
    </source>
</reference>
<dbReference type="InterPro" id="IPR029058">
    <property type="entry name" value="AB_hydrolase_fold"/>
</dbReference>
<dbReference type="Pfam" id="PF00561">
    <property type="entry name" value="Abhydrolase_1"/>
    <property type="match status" value="1"/>
</dbReference>
<organism evidence="2 3">
    <name type="scientific">Kouleothrix aurantiaca</name>
    <dbReference type="NCBI Taxonomy" id="186479"/>
    <lineage>
        <taxon>Bacteria</taxon>
        <taxon>Bacillati</taxon>
        <taxon>Chloroflexota</taxon>
        <taxon>Chloroflexia</taxon>
        <taxon>Chloroflexales</taxon>
        <taxon>Roseiflexineae</taxon>
        <taxon>Roseiflexaceae</taxon>
        <taxon>Kouleothrix</taxon>
    </lineage>
</organism>
<dbReference type="Proteomes" id="UP000050509">
    <property type="component" value="Unassembled WGS sequence"/>
</dbReference>
<accession>A0A0P9CZ03</accession>
<keyword evidence="2" id="KW-0378">Hydrolase</keyword>
<proteinExistence type="predicted"/>
<protein>
    <submittedName>
        <fullName evidence="2">Alpha/beta hydrolase</fullName>
    </submittedName>
</protein>
<comment type="caution">
    <text evidence="2">The sequence shown here is derived from an EMBL/GenBank/DDBJ whole genome shotgun (WGS) entry which is preliminary data.</text>
</comment>
<gene>
    <name evidence="2" type="ORF">SE17_24530</name>
</gene>
<name>A0A0P9CZ03_9CHLR</name>
<dbReference type="EMBL" id="LJCR01001185">
    <property type="protein sequence ID" value="KPV50850.1"/>
    <property type="molecule type" value="Genomic_DNA"/>
</dbReference>
<evidence type="ECO:0000259" key="1">
    <source>
        <dbReference type="Pfam" id="PF00561"/>
    </source>
</evidence>
<dbReference type="InterPro" id="IPR000073">
    <property type="entry name" value="AB_hydrolase_1"/>
</dbReference>
<feature type="domain" description="AB hydrolase-1" evidence="1">
    <location>
        <begin position="9"/>
        <end position="59"/>
    </location>
</feature>
<dbReference type="AlphaFoldDB" id="A0A0P9CZ03"/>
<dbReference type="SUPFAM" id="SSF53474">
    <property type="entry name" value="alpha/beta-Hydrolases"/>
    <property type="match status" value="1"/>
</dbReference>
<keyword evidence="3" id="KW-1185">Reference proteome</keyword>
<dbReference type="Gene3D" id="3.40.50.1820">
    <property type="entry name" value="alpha/beta hydrolase"/>
    <property type="match status" value="1"/>
</dbReference>